<proteinExistence type="predicted"/>
<evidence type="ECO:0000313" key="2">
    <source>
        <dbReference type="EMBL" id="MFC6670648.1"/>
    </source>
</evidence>
<gene>
    <name evidence="2" type="ORF">ACFQDL_11585</name>
</gene>
<feature type="transmembrane region" description="Helical" evidence="1">
    <location>
        <begin position="6"/>
        <end position="28"/>
    </location>
</feature>
<keyword evidence="1" id="KW-0812">Transmembrane</keyword>
<sequence>MIYLAILELLLFWGGLILFLLSLGLYALRTRDYRSLLVFWQPTIQFSPVESRLNRTGLLMMILGVVLRFYLFYLS</sequence>
<dbReference type="RefSeq" id="WP_379909151.1">
    <property type="nucleotide sequence ID" value="NZ_JBHSWE010000001.1"/>
</dbReference>
<dbReference type="EMBL" id="JBHSWE010000001">
    <property type="protein sequence ID" value="MFC6670648.1"/>
    <property type="molecule type" value="Genomic_DNA"/>
</dbReference>
<organism evidence="2 3">
    <name type="scientific">Marinobacterium aestuariivivens</name>
    <dbReference type="NCBI Taxonomy" id="1698799"/>
    <lineage>
        <taxon>Bacteria</taxon>
        <taxon>Pseudomonadati</taxon>
        <taxon>Pseudomonadota</taxon>
        <taxon>Gammaproteobacteria</taxon>
        <taxon>Oceanospirillales</taxon>
        <taxon>Oceanospirillaceae</taxon>
        <taxon>Marinobacterium</taxon>
    </lineage>
</organism>
<evidence type="ECO:0000256" key="1">
    <source>
        <dbReference type="SAM" id="Phobius"/>
    </source>
</evidence>
<keyword evidence="1" id="KW-0472">Membrane</keyword>
<name>A0ABW1ZZL5_9GAMM</name>
<keyword evidence="1" id="KW-1133">Transmembrane helix</keyword>
<accession>A0ABW1ZZL5</accession>
<evidence type="ECO:0000313" key="3">
    <source>
        <dbReference type="Proteomes" id="UP001596422"/>
    </source>
</evidence>
<keyword evidence="3" id="KW-1185">Reference proteome</keyword>
<dbReference type="Proteomes" id="UP001596422">
    <property type="component" value="Unassembled WGS sequence"/>
</dbReference>
<comment type="caution">
    <text evidence="2">The sequence shown here is derived from an EMBL/GenBank/DDBJ whole genome shotgun (WGS) entry which is preliminary data.</text>
</comment>
<protein>
    <submittedName>
        <fullName evidence="2">Uncharacterized protein</fullName>
    </submittedName>
</protein>
<feature type="transmembrane region" description="Helical" evidence="1">
    <location>
        <begin position="56"/>
        <end position="73"/>
    </location>
</feature>
<reference evidence="3" key="1">
    <citation type="journal article" date="2019" name="Int. J. Syst. Evol. Microbiol.">
        <title>The Global Catalogue of Microorganisms (GCM) 10K type strain sequencing project: providing services to taxonomists for standard genome sequencing and annotation.</title>
        <authorList>
            <consortium name="The Broad Institute Genomics Platform"/>
            <consortium name="The Broad Institute Genome Sequencing Center for Infectious Disease"/>
            <person name="Wu L."/>
            <person name="Ma J."/>
        </authorList>
    </citation>
    <scope>NUCLEOTIDE SEQUENCE [LARGE SCALE GENOMIC DNA]</scope>
    <source>
        <strain evidence="3">NBRC 111756</strain>
    </source>
</reference>